<organism evidence="2 3">
    <name type="scientific">Candidatus Enterocloster excrementigallinarum</name>
    <dbReference type="NCBI Taxonomy" id="2838558"/>
    <lineage>
        <taxon>Bacteria</taxon>
        <taxon>Bacillati</taxon>
        <taxon>Bacillota</taxon>
        <taxon>Clostridia</taxon>
        <taxon>Lachnospirales</taxon>
        <taxon>Lachnospiraceae</taxon>
        <taxon>Enterocloster</taxon>
    </lineage>
</organism>
<comment type="caution">
    <text evidence="2">The sequence shown here is derived from an EMBL/GenBank/DDBJ whole genome shotgun (WGS) entry which is preliminary data.</text>
</comment>
<dbReference type="AlphaFoldDB" id="A0A9D2PUU9"/>
<dbReference type="EMBL" id="DWWB01000044">
    <property type="protein sequence ID" value="HJC66653.1"/>
    <property type="molecule type" value="Genomic_DNA"/>
</dbReference>
<sequence>MKHLPAPFRLFIPLGLALAVAAGCFAAGCLADGQLQSGEEIQGPDSVLYGTYSPGPSNQQNPAVLKQQEEFDQLTEELFLTEVSGNTITLHYTLADPESLGISRPAPSLGSVSLGQSQSALREMLNLKQELSGMDPDSLLPDQLLTWKILNSYLNTQLSANGLELYDQPLSSSIGIQAQLPILLCEYSFYSRQDVEDYLGLLADMDRYFGELLAFEQQKSAAGLGLCDASIDRIGASCQAYLGEGGQSFLTDSFRTRLDELSDLTDEEKQSCTARHEEAIREHFVPAYEHLYEGLMELKGSGGNDKGLYYLPQGRQYYEYLVKSSTYTSYGTVEELRDAIALRMTQDLTAMEEILTKDPDLAQEASSYAFSLTEPEAILEDLKQQCAADFPQIPQCSYTVKEVPQALEASLSPAFYLTVPLDRPQDNSIYINPGSTSSSRNLYTTMAHEGWPGHMYQTQYFNQTGACNLRKLLSFSSYTEGWATYVEYYAYRLDNGLAPGLGELLAHNSSFTLALYALLDINIHYEGWDLEQMGSFLNQFFSISDEEVISTIYYDIAENPANYLEYYTGYLEISNMEKEARESLKDSYSPLSFHTFLLDMGPAPFDVIWEEFEGWVASENGPRNVIGF</sequence>
<proteinExistence type="predicted"/>
<dbReference type="PROSITE" id="PS51257">
    <property type="entry name" value="PROKAR_LIPOPROTEIN"/>
    <property type="match status" value="1"/>
</dbReference>
<reference evidence="2" key="2">
    <citation type="submission" date="2021-04" db="EMBL/GenBank/DDBJ databases">
        <authorList>
            <person name="Gilroy R."/>
        </authorList>
    </citation>
    <scope>NUCLEOTIDE SEQUENCE</scope>
    <source>
        <strain evidence="2">CHK198-12963</strain>
    </source>
</reference>
<gene>
    <name evidence="2" type="ORF">H9931_08040</name>
</gene>
<evidence type="ECO:0000256" key="1">
    <source>
        <dbReference type="SAM" id="SignalP"/>
    </source>
</evidence>
<dbReference type="InterPro" id="IPR010281">
    <property type="entry name" value="DUF885"/>
</dbReference>
<accession>A0A9D2PUU9</accession>
<dbReference type="PANTHER" id="PTHR33361:SF2">
    <property type="entry name" value="DUF885 DOMAIN-CONTAINING PROTEIN"/>
    <property type="match status" value="1"/>
</dbReference>
<feature type="chain" id="PRO_5038537272" evidence="1">
    <location>
        <begin position="27"/>
        <end position="628"/>
    </location>
</feature>
<feature type="signal peptide" evidence="1">
    <location>
        <begin position="1"/>
        <end position="26"/>
    </location>
</feature>
<dbReference type="PANTHER" id="PTHR33361">
    <property type="entry name" value="GLR0591 PROTEIN"/>
    <property type="match status" value="1"/>
</dbReference>
<evidence type="ECO:0000313" key="3">
    <source>
        <dbReference type="Proteomes" id="UP000823863"/>
    </source>
</evidence>
<dbReference type="Proteomes" id="UP000823863">
    <property type="component" value="Unassembled WGS sequence"/>
</dbReference>
<name>A0A9D2PUU9_9FIRM</name>
<reference evidence="2" key="1">
    <citation type="journal article" date="2021" name="PeerJ">
        <title>Extensive microbial diversity within the chicken gut microbiome revealed by metagenomics and culture.</title>
        <authorList>
            <person name="Gilroy R."/>
            <person name="Ravi A."/>
            <person name="Getino M."/>
            <person name="Pursley I."/>
            <person name="Horton D.L."/>
            <person name="Alikhan N.F."/>
            <person name="Baker D."/>
            <person name="Gharbi K."/>
            <person name="Hall N."/>
            <person name="Watson M."/>
            <person name="Adriaenssens E.M."/>
            <person name="Foster-Nyarko E."/>
            <person name="Jarju S."/>
            <person name="Secka A."/>
            <person name="Antonio M."/>
            <person name="Oren A."/>
            <person name="Chaudhuri R.R."/>
            <person name="La Ragione R."/>
            <person name="Hildebrand F."/>
            <person name="Pallen M.J."/>
        </authorList>
    </citation>
    <scope>NUCLEOTIDE SEQUENCE</scope>
    <source>
        <strain evidence="2">CHK198-12963</strain>
    </source>
</reference>
<keyword evidence="1" id="KW-0732">Signal</keyword>
<evidence type="ECO:0000313" key="2">
    <source>
        <dbReference type="EMBL" id="HJC66653.1"/>
    </source>
</evidence>
<dbReference type="Pfam" id="PF05960">
    <property type="entry name" value="DUF885"/>
    <property type="match status" value="1"/>
</dbReference>
<protein>
    <submittedName>
        <fullName evidence="2">DUF885 domain-containing protein</fullName>
    </submittedName>
</protein>